<name>A0A9E6R951_9HYPH</name>
<feature type="chain" id="PRO_5039678957" evidence="2">
    <location>
        <begin position="25"/>
        <end position="98"/>
    </location>
</feature>
<keyword evidence="2" id="KW-0732">Signal</keyword>
<proteinExistence type="predicted"/>
<evidence type="ECO:0000256" key="1">
    <source>
        <dbReference type="SAM" id="Phobius"/>
    </source>
</evidence>
<keyword evidence="1" id="KW-0472">Membrane</keyword>
<feature type="transmembrane region" description="Helical" evidence="1">
    <location>
        <begin position="39"/>
        <end position="57"/>
    </location>
</feature>
<sequence>MFSNLIGGRAVRASLVALTIAAVAAPSAAEAGRRTRTAVGVGVAAGVMGLAIGAAAANAQDREVGYEDEAREPRCWTERQEVEDEYGDIHLRRVRVCD</sequence>
<feature type="signal peptide" evidence="2">
    <location>
        <begin position="1"/>
        <end position="24"/>
    </location>
</feature>
<dbReference type="RefSeq" id="WP_261402684.1">
    <property type="nucleotide sequence ID" value="NZ_CP081869.1"/>
</dbReference>
<gene>
    <name evidence="3" type="ORF">K6K41_23320</name>
</gene>
<dbReference type="KEGG" id="cmet:K6K41_23320"/>
<evidence type="ECO:0000313" key="3">
    <source>
        <dbReference type="EMBL" id="QZN99594.1"/>
    </source>
</evidence>
<dbReference type="Proteomes" id="UP000825701">
    <property type="component" value="Chromosome"/>
</dbReference>
<protein>
    <submittedName>
        <fullName evidence="3">Uncharacterized protein</fullName>
    </submittedName>
</protein>
<evidence type="ECO:0000256" key="2">
    <source>
        <dbReference type="SAM" id="SignalP"/>
    </source>
</evidence>
<reference evidence="3" key="1">
    <citation type="submission" date="2021-08" db="EMBL/GenBank/DDBJ databases">
        <authorList>
            <person name="Zhang H."/>
            <person name="Xu M."/>
            <person name="Yu Z."/>
            <person name="Yang L."/>
            <person name="Cai Y."/>
        </authorList>
    </citation>
    <scope>NUCLEOTIDE SEQUENCE</scope>
    <source>
        <strain evidence="3">CHL1</strain>
    </source>
</reference>
<dbReference type="AlphaFoldDB" id="A0A9E6R951"/>
<keyword evidence="1" id="KW-1133">Transmembrane helix</keyword>
<accession>A0A9E6R951</accession>
<evidence type="ECO:0000313" key="4">
    <source>
        <dbReference type="Proteomes" id="UP000825701"/>
    </source>
</evidence>
<dbReference type="EMBL" id="CP081869">
    <property type="protein sequence ID" value="QZN99594.1"/>
    <property type="molecule type" value="Genomic_DNA"/>
</dbReference>
<keyword evidence="1" id="KW-0812">Transmembrane</keyword>
<organism evidence="3 4">
    <name type="scientific">Chenggangzhangella methanolivorans</name>
    <dbReference type="NCBI Taxonomy" id="1437009"/>
    <lineage>
        <taxon>Bacteria</taxon>
        <taxon>Pseudomonadati</taxon>
        <taxon>Pseudomonadota</taxon>
        <taxon>Alphaproteobacteria</taxon>
        <taxon>Hyphomicrobiales</taxon>
        <taxon>Methylopilaceae</taxon>
        <taxon>Chenggangzhangella</taxon>
    </lineage>
</organism>
<keyword evidence="4" id="KW-1185">Reference proteome</keyword>